<dbReference type="EMBL" id="JAHLQT010022636">
    <property type="protein sequence ID" value="KAG7166377.1"/>
    <property type="molecule type" value="Genomic_DNA"/>
</dbReference>
<feature type="transmembrane region" description="Helical" evidence="9">
    <location>
        <begin position="36"/>
        <end position="55"/>
    </location>
</feature>
<dbReference type="InterPro" id="IPR003663">
    <property type="entry name" value="Sugar/inositol_transpt"/>
</dbReference>
<dbReference type="PROSITE" id="PS00217">
    <property type="entry name" value="SUGAR_TRANSPORT_2"/>
    <property type="match status" value="1"/>
</dbReference>
<dbReference type="FunFam" id="1.20.1250.20:FF:000218">
    <property type="entry name" value="facilitated trehalose transporter Tret1"/>
    <property type="match status" value="1"/>
</dbReference>
<dbReference type="InterPro" id="IPR005829">
    <property type="entry name" value="Sugar_transporter_CS"/>
</dbReference>
<dbReference type="InterPro" id="IPR036259">
    <property type="entry name" value="MFS_trans_sf"/>
</dbReference>
<sequence length="354" mass="38393">MMVVGRVMSGVCMGITCVAVPTYIGEIASAEIRGVLGSGFQLMVTLGILMAYVTGAVVTSWTWLAAVCTLPTVVHAIMLCFTKESPTFFVSKGNTEEAVSSLQYFRGRHYDIMPELNIISKSLEEAKLNNASIWDLLKPYNLKPLLICLSILSFAQFSGITPVLFNLSTVFKDSGSKMSENASAIIVAGVQVLATLVGALLMDKAGRRFLLAISSGFMCVSVVSLGAYFYVKEQDSKWAVETLGWLPLTSLIIFVSAYSIGFGPTVWVLMGELFSPEVKEASASIVTVVNWLTSFTITLTFLPLQTALGDYSAFWLFGGVCLLAFFFTLLLVPETKGKTLQEITAQFGNRSSID</sequence>
<dbReference type="InterPro" id="IPR050549">
    <property type="entry name" value="MFS_Trehalose_Transporter"/>
</dbReference>
<comment type="similarity">
    <text evidence="8">Belongs to the major facilitator superfamily. Sugar transporter (TC 2.A.1.1) family.</text>
</comment>
<dbReference type="InterPro" id="IPR005828">
    <property type="entry name" value="MFS_sugar_transport-like"/>
</dbReference>
<keyword evidence="2 8" id="KW-0813">Transport</keyword>
<feature type="transmembrane region" description="Helical" evidence="9">
    <location>
        <begin position="185"/>
        <end position="202"/>
    </location>
</feature>
<dbReference type="GO" id="GO:0022857">
    <property type="term" value="F:transmembrane transporter activity"/>
    <property type="evidence" value="ECO:0007669"/>
    <property type="project" value="InterPro"/>
</dbReference>
<dbReference type="AlphaFoldDB" id="A0A8J5JYQ2"/>
<evidence type="ECO:0000256" key="4">
    <source>
        <dbReference type="ARBA" id="ARBA00022597"/>
    </source>
</evidence>
<keyword evidence="12" id="KW-1185">Reference proteome</keyword>
<evidence type="ECO:0000313" key="12">
    <source>
        <dbReference type="Proteomes" id="UP000747542"/>
    </source>
</evidence>
<gene>
    <name evidence="11" type="primary">Tret1-2-L3</name>
    <name evidence="11" type="ORF">Hamer_G011213</name>
</gene>
<dbReference type="SUPFAM" id="SSF103473">
    <property type="entry name" value="MFS general substrate transporter"/>
    <property type="match status" value="1"/>
</dbReference>
<dbReference type="Gene3D" id="1.20.1250.20">
    <property type="entry name" value="MFS general substrate transporter like domains"/>
    <property type="match status" value="1"/>
</dbReference>
<keyword evidence="3" id="KW-1003">Cell membrane</keyword>
<dbReference type="PROSITE" id="PS50850">
    <property type="entry name" value="MFS"/>
    <property type="match status" value="1"/>
</dbReference>
<dbReference type="Proteomes" id="UP000747542">
    <property type="component" value="Unassembled WGS sequence"/>
</dbReference>
<evidence type="ECO:0000256" key="2">
    <source>
        <dbReference type="ARBA" id="ARBA00022448"/>
    </source>
</evidence>
<dbReference type="PROSITE" id="PS00216">
    <property type="entry name" value="SUGAR_TRANSPORT_1"/>
    <property type="match status" value="1"/>
</dbReference>
<accession>A0A8J5JYQ2</accession>
<evidence type="ECO:0000256" key="9">
    <source>
        <dbReference type="SAM" id="Phobius"/>
    </source>
</evidence>
<evidence type="ECO:0000256" key="3">
    <source>
        <dbReference type="ARBA" id="ARBA00022475"/>
    </source>
</evidence>
<protein>
    <submittedName>
        <fullName evidence="11">Facilitated trehalose transporter Tret1-2-like 3</fullName>
    </submittedName>
</protein>
<keyword evidence="5 9" id="KW-0812">Transmembrane</keyword>
<feature type="transmembrane region" description="Helical" evidence="9">
    <location>
        <begin position="281"/>
        <end position="302"/>
    </location>
</feature>
<dbReference type="GO" id="GO:0005886">
    <property type="term" value="C:plasma membrane"/>
    <property type="evidence" value="ECO:0007669"/>
    <property type="project" value="UniProtKB-SubCell"/>
</dbReference>
<evidence type="ECO:0000256" key="5">
    <source>
        <dbReference type="ARBA" id="ARBA00022692"/>
    </source>
</evidence>
<evidence type="ECO:0000256" key="1">
    <source>
        <dbReference type="ARBA" id="ARBA00004651"/>
    </source>
</evidence>
<feature type="transmembrane region" description="Helical" evidence="9">
    <location>
        <begin position="243"/>
        <end position="269"/>
    </location>
</feature>
<dbReference type="InterPro" id="IPR020846">
    <property type="entry name" value="MFS_dom"/>
</dbReference>
<feature type="transmembrane region" description="Helical" evidence="9">
    <location>
        <begin position="145"/>
        <end position="165"/>
    </location>
</feature>
<dbReference type="NCBIfam" id="TIGR00879">
    <property type="entry name" value="SP"/>
    <property type="match status" value="1"/>
</dbReference>
<dbReference type="PANTHER" id="PTHR48021:SF1">
    <property type="entry name" value="GH07001P-RELATED"/>
    <property type="match status" value="1"/>
</dbReference>
<evidence type="ECO:0000313" key="11">
    <source>
        <dbReference type="EMBL" id="KAG7166377.1"/>
    </source>
</evidence>
<keyword evidence="7 9" id="KW-0472">Membrane</keyword>
<evidence type="ECO:0000256" key="6">
    <source>
        <dbReference type="ARBA" id="ARBA00022989"/>
    </source>
</evidence>
<proteinExistence type="inferred from homology"/>
<keyword evidence="4" id="KW-0762">Sugar transport</keyword>
<feature type="transmembrane region" description="Helical" evidence="9">
    <location>
        <begin position="314"/>
        <end position="332"/>
    </location>
</feature>
<organism evidence="11 12">
    <name type="scientific">Homarus americanus</name>
    <name type="common">American lobster</name>
    <dbReference type="NCBI Taxonomy" id="6706"/>
    <lineage>
        <taxon>Eukaryota</taxon>
        <taxon>Metazoa</taxon>
        <taxon>Ecdysozoa</taxon>
        <taxon>Arthropoda</taxon>
        <taxon>Crustacea</taxon>
        <taxon>Multicrustacea</taxon>
        <taxon>Malacostraca</taxon>
        <taxon>Eumalacostraca</taxon>
        <taxon>Eucarida</taxon>
        <taxon>Decapoda</taxon>
        <taxon>Pleocyemata</taxon>
        <taxon>Astacidea</taxon>
        <taxon>Nephropoidea</taxon>
        <taxon>Nephropidae</taxon>
        <taxon>Homarus</taxon>
    </lineage>
</organism>
<feature type="transmembrane region" description="Helical" evidence="9">
    <location>
        <begin position="209"/>
        <end position="231"/>
    </location>
</feature>
<reference evidence="11" key="1">
    <citation type="journal article" date="2021" name="Sci. Adv.">
        <title>The American lobster genome reveals insights on longevity, neural, and immune adaptations.</title>
        <authorList>
            <person name="Polinski J.M."/>
            <person name="Zimin A.V."/>
            <person name="Clark K.F."/>
            <person name="Kohn A.B."/>
            <person name="Sadowski N."/>
            <person name="Timp W."/>
            <person name="Ptitsyn A."/>
            <person name="Khanna P."/>
            <person name="Romanova D.Y."/>
            <person name="Williams P."/>
            <person name="Greenwood S.J."/>
            <person name="Moroz L.L."/>
            <person name="Walt D.R."/>
            <person name="Bodnar A.G."/>
        </authorList>
    </citation>
    <scope>NUCLEOTIDE SEQUENCE</scope>
    <source>
        <strain evidence="11">GMGI-L3</strain>
    </source>
</reference>
<evidence type="ECO:0000256" key="8">
    <source>
        <dbReference type="RuleBase" id="RU003346"/>
    </source>
</evidence>
<dbReference type="Pfam" id="PF00083">
    <property type="entry name" value="Sugar_tr"/>
    <property type="match status" value="1"/>
</dbReference>
<keyword evidence="6 9" id="KW-1133">Transmembrane helix</keyword>
<evidence type="ECO:0000256" key="7">
    <source>
        <dbReference type="ARBA" id="ARBA00023136"/>
    </source>
</evidence>
<comment type="subcellular location">
    <subcellularLocation>
        <location evidence="1">Cell membrane</location>
        <topology evidence="1">Multi-pass membrane protein</topology>
    </subcellularLocation>
</comment>
<name>A0A8J5JYQ2_HOMAM</name>
<evidence type="ECO:0000259" key="10">
    <source>
        <dbReference type="PROSITE" id="PS50850"/>
    </source>
</evidence>
<feature type="transmembrane region" description="Helical" evidence="9">
    <location>
        <begin position="6"/>
        <end position="24"/>
    </location>
</feature>
<feature type="domain" description="Major facilitator superfamily (MFS) profile" evidence="10">
    <location>
        <begin position="1"/>
        <end position="336"/>
    </location>
</feature>
<comment type="caution">
    <text evidence="11">The sequence shown here is derived from an EMBL/GenBank/DDBJ whole genome shotgun (WGS) entry which is preliminary data.</text>
</comment>
<dbReference type="PANTHER" id="PTHR48021">
    <property type="match status" value="1"/>
</dbReference>
<dbReference type="PRINTS" id="PR00171">
    <property type="entry name" value="SUGRTRNSPORT"/>
</dbReference>